<keyword evidence="1 3" id="KW-0808">Transferase</keyword>
<dbReference type="RefSeq" id="WP_148730812.1">
    <property type="nucleotide sequence ID" value="NZ_JAXFGO010000035.1"/>
</dbReference>
<dbReference type="PANTHER" id="PTHR46401:SF2">
    <property type="entry name" value="GLYCOSYLTRANSFERASE WBBK-RELATED"/>
    <property type="match status" value="1"/>
</dbReference>
<comment type="caution">
    <text evidence="3">The sequence shown here is derived from an EMBL/GenBank/DDBJ whole genome shotgun (WGS) entry which is preliminary data.</text>
</comment>
<dbReference type="PANTHER" id="PTHR46401">
    <property type="entry name" value="GLYCOSYLTRANSFERASE WBBK-RELATED"/>
    <property type="match status" value="1"/>
</dbReference>
<accession>A0A5D3E8L5</accession>
<reference evidence="3 4" key="1">
    <citation type="submission" date="2019-07" db="EMBL/GenBank/DDBJ databases">
        <title>Draft Genome Sequences of Bacteroides pyogenes Strains Isolated from the Uterus Holstein Dairy Cows with Metritis.</title>
        <authorList>
            <person name="Cunha F."/>
            <person name="Galvao K.N."/>
            <person name="Jeon S.J."/>
            <person name="Jeong K.C."/>
        </authorList>
    </citation>
    <scope>NUCLEOTIDE SEQUENCE [LARGE SCALE GENOMIC DNA]</scope>
    <source>
        <strain evidence="3 4">KG-31</strain>
    </source>
</reference>
<dbReference type="SUPFAM" id="SSF53756">
    <property type="entry name" value="UDP-Glycosyltransferase/glycogen phosphorylase"/>
    <property type="match status" value="1"/>
</dbReference>
<dbReference type="EMBL" id="VKLW01000032">
    <property type="protein sequence ID" value="TYK32344.1"/>
    <property type="molecule type" value="Genomic_DNA"/>
</dbReference>
<dbReference type="GO" id="GO:0016757">
    <property type="term" value="F:glycosyltransferase activity"/>
    <property type="evidence" value="ECO:0007669"/>
    <property type="project" value="InterPro"/>
</dbReference>
<proteinExistence type="predicted"/>
<dbReference type="Gene3D" id="3.40.50.2000">
    <property type="entry name" value="Glycogen Phosphorylase B"/>
    <property type="match status" value="2"/>
</dbReference>
<dbReference type="Pfam" id="PF00534">
    <property type="entry name" value="Glycos_transf_1"/>
    <property type="match status" value="1"/>
</dbReference>
<evidence type="ECO:0000313" key="4">
    <source>
        <dbReference type="Proteomes" id="UP000324383"/>
    </source>
</evidence>
<dbReference type="Proteomes" id="UP000324383">
    <property type="component" value="Unassembled WGS sequence"/>
</dbReference>
<feature type="domain" description="Glycosyl transferase family 1" evidence="2">
    <location>
        <begin position="188"/>
        <end position="339"/>
    </location>
</feature>
<evidence type="ECO:0000256" key="1">
    <source>
        <dbReference type="ARBA" id="ARBA00022679"/>
    </source>
</evidence>
<name>A0A5D3E8L5_9BACE</name>
<protein>
    <submittedName>
        <fullName evidence="3">Glycosyltransferase</fullName>
    </submittedName>
</protein>
<dbReference type="InterPro" id="IPR001296">
    <property type="entry name" value="Glyco_trans_1"/>
</dbReference>
<dbReference type="AlphaFoldDB" id="A0A5D3E8L5"/>
<dbReference type="CDD" id="cd03801">
    <property type="entry name" value="GT4_PimA-like"/>
    <property type="match status" value="1"/>
</dbReference>
<organism evidence="3 4">
    <name type="scientific">Bacteroides pyogenes</name>
    <dbReference type="NCBI Taxonomy" id="310300"/>
    <lineage>
        <taxon>Bacteria</taxon>
        <taxon>Pseudomonadati</taxon>
        <taxon>Bacteroidota</taxon>
        <taxon>Bacteroidia</taxon>
        <taxon>Bacteroidales</taxon>
        <taxon>Bacteroidaceae</taxon>
        <taxon>Bacteroides</taxon>
    </lineage>
</organism>
<gene>
    <name evidence="3" type="ORF">FNJ60_12490</name>
</gene>
<evidence type="ECO:0000313" key="3">
    <source>
        <dbReference type="EMBL" id="TYK32344.1"/>
    </source>
</evidence>
<keyword evidence="4" id="KW-1185">Reference proteome</keyword>
<sequence>MNIAFLSNSNPDDVHHWSGSTSHIFQALSQHHNVKWISRNIIDGCFWHHRFLNKKEFFYPENYVNEIGRIQSEEINKGNFDVVITRDYYLGVALKVSIPVIYISDATFNQFKNYLNIRNKHYEALAELTEQRIMNDVDVLLYSSEWTKSDAIHHYSADKSKIYVVEFGANIPHPERYQAEIDTSVCNLVFIGRNWEKKGGKKAFDAYKKLKGEGFPCTLTIIGSTPPEIPKVDKDLTIIPFLDKTKPEDLKRLCDILYHSHFLVLPTEFDAFGIVFCEASAYGVPSIAADVGGVSQPIREGKNGFLLPPNATAEDYAEKIKSVFSDKEKYIELRKSSRQEYETRLNWDVWGEKVNKILEKTVENYRKCANTEMNQCANEKILGFVTNDSLTIGEQTKEQTLTIDEEFYLPVYVINLKERIERRKHIEEQFQGKTEFALTWVEAVEHPIGAVGLWQSMVKAVQIAEKNEDDIMIICEDDHTFTPAYRKEYLLANIIGANEQGSELLSGGIGGFGVAVPVAANRYWVDWFWCTQFIVIFKPLFQKILDYEFKDTDTADGVLSVLARDKMTVYPFISIQKDFGYSDVTRTNNEISGMITNHFRQTDMRLSVIHSVAHKFRQKTNDK</sequence>
<evidence type="ECO:0000259" key="2">
    <source>
        <dbReference type="Pfam" id="PF00534"/>
    </source>
</evidence>
<dbReference type="GO" id="GO:0009103">
    <property type="term" value="P:lipopolysaccharide biosynthetic process"/>
    <property type="evidence" value="ECO:0007669"/>
    <property type="project" value="TreeGrafter"/>
</dbReference>